<dbReference type="Gene3D" id="3.90.770.10">
    <property type="entry name" value="3-hydroxy-3-methylglutaryl-coenzyme A Reductase, Chain A, domain 2"/>
    <property type="match status" value="1"/>
</dbReference>
<dbReference type="PANTHER" id="PTHR10572:SF24">
    <property type="entry name" value="3-HYDROXY-3-METHYLGLUTARYL-COENZYME A REDUCTASE"/>
    <property type="match status" value="1"/>
</dbReference>
<dbReference type="KEGG" id="lcc:B488_07220"/>
<dbReference type="PATRIC" id="fig|1215343.11.peg.744"/>
<keyword evidence="4" id="KW-1185">Reference proteome</keyword>
<dbReference type="Proteomes" id="UP000010799">
    <property type="component" value="Chromosome"/>
</dbReference>
<evidence type="ECO:0000313" key="4">
    <source>
        <dbReference type="Proteomes" id="UP000010799"/>
    </source>
</evidence>
<dbReference type="InterPro" id="IPR009029">
    <property type="entry name" value="HMG_CoA_Rdtase_sub-bd_dom_sf"/>
</dbReference>
<reference evidence="3 4" key="1">
    <citation type="journal article" date="2012" name="Stand. Genomic Sci.">
        <title>Complete genome sequence of Liberibacter crescens BT-1.</title>
        <authorList>
            <person name="Leonard M.T."/>
            <person name="Fagen J.R."/>
            <person name="Davis-Richardson A.G."/>
            <person name="Davis M.J."/>
            <person name="Triplett E.W."/>
        </authorList>
    </citation>
    <scope>NUCLEOTIDE SEQUENCE [LARGE SCALE GENOMIC DNA]</scope>
    <source>
        <strain evidence="3 4">BT-1</strain>
    </source>
</reference>
<sequence>MDMYKKTFVPVPMCWVGPIKISGNIMEETITVPLATHETPLWYSVNRGAKISMLCQEGIRTTFIDERMSRSILLESSHAEVALATIKQIELHRDEMQIIVQSTSNFAKLIDFHYQIAANLLFIRFEFLTGDAAGHNMVTKAAEALMNWILVKWPDLRYCSISGNLCSDKKATAVNGLMGRGKNIITEIVISRDICKKYLRTSPEKIVELNIRKNLIGTVLAGGVRSANAHFANMLLAFYIATGQDAANIIEGSQGLTHTEIRDDSLYFSCTLPNIILGTIGNGKKSPAIEENLKALGCIEERELGVNSRRLAAICATTVLCGELSLIAAQTNPGELMKSHIHLERA</sequence>
<dbReference type="HOGENOM" id="CLU_001734_2_2_5"/>
<accession>L0ET53</accession>
<proteinExistence type="inferred from homology"/>
<evidence type="ECO:0000256" key="2">
    <source>
        <dbReference type="ARBA" id="ARBA00023002"/>
    </source>
</evidence>
<dbReference type="InterPro" id="IPR002202">
    <property type="entry name" value="HMG_CoA_Rdtase"/>
</dbReference>
<dbReference type="InterPro" id="IPR009023">
    <property type="entry name" value="HMG_CoA_Rdtase_NAD(P)-bd_sf"/>
</dbReference>
<dbReference type="PROSITE" id="PS50065">
    <property type="entry name" value="HMG_COA_REDUCTASE_4"/>
    <property type="match status" value="1"/>
</dbReference>
<dbReference type="PRINTS" id="PR00071">
    <property type="entry name" value="HMGCOARDTASE"/>
</dbReference>
<dbReference type="PANTHER" id="PTHR10572">
    <property type="entry name" value="3-HYDROXY-3-METHYLGLUTARYL-COENZYME A REDUCTASE"/>
    <property type="match status" value="1"/>
</dbReference>
<dbReference type="InterPro" id="IPR023074">
    <property type="entry name" value="HMG_CoA_Rdtase_cat_sf"/>
</dbReference>
<dbReference type="STRING" id="1215343.B488_07220"/>
<dbReference type="SUPFAM" id="SSF56542">
    <property type="entry name" value="Substrate-binding domain of HMG-CoA reductase"/>
    <property type="match status" value="1"/>
</dbReference>
<dbReference type="eggNOG" id="COG1257">
    <property type="taxonomic scope" value="Bacteria"/>
</dbReference>
<evidence type="ECO:0000313" key="3">
    <source>
        <dbReference type="EMBL" id="AGA64714.1"/>
    </source>
</evidence>
<dbReference type="EMBL" id="CP003789">
    <property type="protein sequence ID" value="AGA64714.1"/>
    <property type="molecule type" value="Genomic_DNA"/>
</dbReference>
<evidence type="ECO:0000256" key="1">
    <source>
        <dbReference type="ARBA" id="ARBA00007661"/>
    </source>
</evidence>
<dbReference type="GO" id="GO:0004420">
    <property type="term" value="F:hydroxymethylglutaryl-CoA reductase (NADPH) activity"/>
    <property type="evidence" value="ECO:0007669"/>
    <property type="project" value="UniProtKB-EC"/>
</dbReference>
<dbReference type="Pfam" id="PF00368">
    <property type="entry name" value="HMG-CoA_red"/>
    <property type="match status" value="1"/>
</dbReference>
<dbReference type="RefSeq" id="WP_015273141.1">
    <property type="nucleotide sequence ID" value="NC_019907.1"/>
</dbReference>
<comment type="similarity">
    <text evidence="1">Belongs to the HMG-CoA reductase family.</text>
</comment>
<protein>
    <submittedName>
        <fullName evidence="3">Hydroxymethylglutaryl-CoA reductase</fullName>
        <ecNumber evidence="3">1.1.1.34</ecNumber>
    </submittedName>
</protein>
<organism evidence="3 4">
    <name type="scientific">Liberibacter crescens (strain BT-1)</name>
    <dbReference type="NCBI Taxonomy" id="1215343"/>
    <lineage>
        <taxon>Bacteria</taxon>
        <taxon>Pseudomonadati</taxon>
        <taxon>Pseudomonadota</taxon>
        <taxon>Alphaproteobacteria</taxon>
        <taxon>Hyphomicrobiales</taxon>
        <taxon>Rhizobiaceae</taxon>
        <taxon>Liberibacter</taxon>
    </lineage>
</organism>
<dbReference type="SUPFAM" id="SSF55035">
    <property type="entry name" value="NAD-binding domain of HMG-CoA reductase"/>
    <property type="match status" value="1"/>
</dbReference>
<gene>
    <name evidence="3" type="ordered locus">B488_07220</name>
</gene>
<name>L0ET53_LIBCB</name>
<dbReference type="EC" id="1.1.1.34" evidence="3"/>
<keyword evidence="2 3" id="KW-0560">Oxidoreductase</keyword>
<dbReference type="GO" id="GO:0015936">
    <property type="term" value="P:coenzyme A metabolic process"/>
    <property type="evidence" value="ECO:0007669"/>
    <property type="project" value="InterPro"/>
</dbReference>
<dbReference type="AlphaFoldDB" id="L0ET53"/>
<dbReference type="Gene3D" id="3.30.70.420">
    <property type="entry name" value="Hydroxymethylglutaryl-CoA reductase, class I/II, NAD/NADP-binding domain"/>
    <property type="match status" value="1"/>
</dbReference>